<dbReference type="InterPro" id="IPR001524">
    <property type="entry name" value="Glyco_hydro_6_CS"/>
</dbReference>
<comment type="caution">
    <text evidence="14">The sequence shown here is derived from an EMBL/GenBank/DDBJ whole genome shotgun (WGS) entry which is preliminary data.</text>
</comment>
<evidence type="ECO:0000256" key="13">
    <source>
        <dbReference type="SAM" id="MobiDB-lite"/>
    </source>
</evidence>
<dbReference type="EC" id="3.2.1.-" evidence="12"/>
<dbReference type="Proteomes" id="UP000479756">
    <property type="component" value="Unassembled WGS sequence"/>
</dbReference>
<reference evidence="14 15" key="1">
    <citation type="journal article" date="2014" name="Int. J. Syst. Evol. Microbiol.">
        <title>Description of Galbitalea soli gen. nov., sp. nov., and Frondihabitans sucicola sp. nov.</title>
        <authorList>
            <person name="Kim S.J."/>
            <person name="Lim J.M."/>
            <person name="Ahn J.H."/>
            <person name="Weon H.Y."/>
            <person name="Hamada M."/>
            <person name="Suzuki K."/>
            <person name="Ahn T.Y."/>
            <person name="Kwon S.W."/>
        </authorList>
    </citation>
    <scope>NUCLEOTIDE SEQUENCE [LARGE SCALE GENOMIC DNA]</scope>
    <source>
        <strain evidence="14 15">NBRC 108727</strain>
    </source>
</reference>
<evidence type="ECO:0000256" key="2">
    <source>
        <dbReference type="ARBA" id="ARBA00022801"/>
    </source>
</evidence>
<dbReference type="PRINTS" id="PR00733">
    <property type="entry name" value="GLHYDRLASE6"/>
</dbReference>
<feature type="active site" evidence="10">
    <location>
        <position position="179"/>
    </location>
</feature>
<dbReference type="PROSITE" id="PS00656">
    <property type="entry name" value="GLYCOSYL_HYDROL_F6_2"/>
    <property type="match status" value="1"/>
</dbReference>
<dbReference type="PANTHER" id="PTHR34876:SF4">
    <property type="entry name" value="1,4-BETA-D-GLUCAN CELLOBIOHYDROLASE C-RELATED"/>
    <property type="match status" value="1"/>
</dbReference>
<dbReference type="InterPro" id="IPR036434">
    <property type="entry name" value="Beta_cellobiohydrolase_sf"/>
</dbReference>
<gene>
    <name evidence="14" type="ORF">G3T37_09860</name>
</gene>
<keyword evidence="15" id="KW-1185">Reference proteome</keyword>
<evidence type="ECO:0000256" key="6">
    <source>
        <dbReference type="ARBA" id="ARBA00023295"/>
    </source>
</evidence>
<proteinExistence type="inferred from homology"/>
<evidence type="ECO:0000256" key="8">
    <source>
        <dbReference type="PIRSR" id="PIRSR001100-1"/>
    </source>
</evidence>
<protein>
    <recommendedName>
        <fullName evidence="12">Glucanase</fullName>
        <ecNumber evidence="12">3.2.1.-</ecNumber>
    </recommendedName>
</protein>
<feature type="binding site" evidence="9">
    <location>
        <position position="352"/>
    </location>
    <ligand>
        <name>substrate</name>
    </ligand>
</feature>
<feature type="binding site" evidence="9">
    <location>
        <position position="260"/>
    </location>
    <ligand>
        <name>substrate</name>
    </ligand>
</feature>
<keyword evidence="6 12" id="KW-0326">Glycosidase</keyword>
<keyword evidence="2 12" id="KW-0378">Hydrolase</keyword>
<organism evidence="14 15">
    <name type="scientific">Galbitalea soli</name>
    <dbReference type="NCBI Taxonomy" id="1268042"/>
    <lineage>
        <taxon>Bacteria</taxon>
        <taxon>Bacillati</taxon>
        <taxon>Actinomycetota</taxon>
        <taxon>Actinomycetes</taxon>
        <taxon>Micrococcales</taxon>
        <taxon>Microbacteriaceae</taxon>
        <taxon>Galbitalea</taxon>
    </lineage>
</organism>
<dbReference type="AlphaFoldDB" id="A0A7C9TS08"/>
<feature type="binding site" evidence="9">
    <location>
        <position position="287"/>
    </location>
    <ligand>
        <name>substrate</name>
    </ligand>
</feature>
<evidence type="ECO:0000256" key="5">
    <source>
        <dbReference type="ARBA" id="ARBA00023277"/>
    </source>
</evidence>
<dbReference type="InterPro" id="IPR016288">
    <property type="entry name" value="Beta_cellobiohydrolase"/>
</dbReference>
<accession>A0A7C9TS08</accession>
<evidence type="ECO:0000256" key="1">
    <source>
        <dbReference type="ARBA" id="ARBA00022729"/>
    </source>
</evidence>
<dbReference type="PROSITE" id="PS00655">
    <property type="entry name" value="GLYCOSYL_HYDROL_F6_1"/>
    <property type="match status" value="1"/>
</dbReference>
<dbReference type="GO" id="GO:0030245">
    <property type="term" value="P:cellulose catabolic process"/>
    <property type="evidence" value="ECO:0007669"/>
    <property type="project" value="UniProtKB-KW"/>
</dbReference>
<sequence length="383" mass="39856">MRITRSTALLGAFIIGAATLVAVPLLSPRHTPASSSQTSAVRGDEPAATAAPAAPTAAPAPATATPRPSRSAPSPLPTMTLTSSTGRWQDTATATEIYAGGLWRNPRSQPAQQVTALLARGDTTTATQLTPISSQPIATWLTDGATPSITIKHVQEDIAAATAAHRTAVFVTYAIPNRDCGGYSAGGFSTSTYLAWNASIASALAGHHAVVLIEPDSIAMLGQAKCASVATSRLALLRSVVHGYASHHIDVYLDGGNSHWVKPDVMASRLQSADVAEARGFFTNVSNFYTLTDERNYAGAISSRIGNKHFVIDISRNGRGWLGTWCNPPGAGLGANPHLVGSSHLDAALWVKTPGSSDGTCNGGPPAGTWWTDYAEALVRNRG</sequence>
<comment type="similarity">
    <text evidence="12">Belongs to the glycosyl hydrolase family 6.</text>
</comment>
<dbReference type="EMBL" id="JAAGWZ010000002">
    <property type="protein sequence ID" value="NEM91662.1"/>
    <property type="molecule type" value="Genomic_DNA"/>
</dbReference>
<evidence type="ECO:0000256" key="9">
    <source>
        <dbReference type="PIRSR" id="PIRSR001100-2"/>
    </source>
</evidence>
<evidence type="ECO:0000256" key="10">
    <source>
        <dbReference type="PROSITE-ProRule" id="PRU10056"/>
    </source>
</evidence>
<keyword evidence="3 12" id="KW-0136">Cellulose degradation</keyword>
<feature type="binding site" evidence="9">
    <location>
        <position position="140"/>
    </location>
    <ligand>
        <name>substrate</name>
    </ligand>
</feature>
<evidence type="ECO:0000313" key="15">
    <source>
        <dbReference type="Proteomes" id="UP000479756"/>
    </source>
</evidence>
<feature type="compositionally biased region" description="Low complexity" evidence="13">
    <location>
        <begin position="46"/>
        <end position="85"/>
    </location>
</feature>
<keyword evidence="5 12" id="KW-0119">Carbohydrate metabolism</keyword>
<evidence type="ECO:0000313" key="14">
    <source>
        <dbReference type="EMBL" id="NEM91662.1"/>
    </source>
</evidence>
<keyword evidence="4" id="KW-1015">Disulfide bond</keyword>
<dbReference type="PANTHER" id="PTHR34876">
    <property type="match status" value="1"/>
</dbReference>
<feature type="region of interest" description="Disordered" evidence="13">
    <location>
        <begin position="29"/>
        <end position="87"/>
    </location>
</feature>
<name>A0A7C9TS08_9MICO</name>
<dbReference type="Gene3D" id="3.20.20.40">
    <property type="entry name" value="1, 4-beta cellobiohydrolase"/>
    <property type="match status" value="1"/>
</dbReference>
<keyword evidence="1" id="KW-0732">Signal</keyword>
<dbReference type="Pfam" id="PF01341">
    <property type="entry name" value="Glyco_hydro_6"/>
    <property type="match status" value="1"/>
</dbReference>
<dbReference type="GO" id="GO:0004553">
    <property type="term" value="F:hydrolase activity, hydrolyzing O-glycosyl compounds"/>
    <property type="evidence" value="ECO:0007669"/>
    <property type="project" value="InterPro"/>
</dbReference>
<evidence type="ECO:0000256" key="12">
    <source>
        <dbReference type="RuleBase" id="RU361186"/>
    </source>
</evidence>
<evidence type="ECO:0000256" key="3">
    <source>
        <dbReference type="ARBA" id="ARBA00023001"/>
    </source>
</evidence>
<feature type="binding site" evidence="9">
    <location>
        <position position="325"/>
    </location>
    <ligand>
        <name>substrate</name>
    </ligand>
</feature>
<evidence type="ECO:0000256" key="7">
    <source>
        <dbReference type="ARBA" id="ARBA00023326"/>
    </source>
</evidence>
<feature type="active site" description="Proton donor" evidence="8 11">
    <location>
        <position position="216"/>
    </location>
</feature>
<evidence type="ECO:0000256" key="11">
    <source>
        <dbReference type="PROSITE-ProRule" id="PRU10057"/>
    </source>
</evidence>
<dbReference type="RefSeq" id="WP_163473507.1">
    <property type="nucleotide sequence ID" value="NZ_JAAGWZ010000002.1"/>
</dbReference>
<keyword evidence="7 12" id="KW-0624">Polysaccharide degradation</keyword>
<feature type="active site" description="Proton acceptor" evidence="8">
    <location>
        <position position="358"/>
    </location>
</feature>
<evidence type="ECO:0000256" key="4">
    <source>
        <dbReference type="ARBA" id="ARBA00023157"/>
    </source>
</evidence>
<dbReference type="SUPFAM" id="SSF51989">
    <property type="entry name" value="Glycosyl hydrolases family 6, cellulases"/>
    <property type="match status" value="1"/>
</dbReference>
<dbReference type="PIRSF" id="PIRSF001100">
    <property type="entry name" value="Beta_cellobiohydrolase"/>
    <property type="match status" value="1"/>
</dbReference>